<dbReference type="AlphaFoldDB" id="A0A418ST33"/>
<protein>
    <recommendedName>
        <fullName evidence="1">CobW/HypB/UreG nucleotide-binding domain-containing protein</fullName>
    </recommendedName>
</protein>
<organism evidence="2 3">
    <name type="scientific">Paracoccus onubensis</name>
    <dbReference type="NCBI Taxonomy" id="1675788"/>
    <lineage>
        <taxon>Bacteria</taxon>
        <taxon>Pseudomonadati</taxon>
        <taxon>Pseudomonadota</taxon>
        <taxon>Alphaproteobacteria</taxon>
        <taxon>Rhodobacterales</taxon>
        <taxon>Paracoccaceae</taxon>
        <taxon>Paracoccus</taxon>
    </lineage>
</organism>
<dbReference type="RefSeq" id="WP_119749863.1">
    <property type="nucleotide sequence ID" value="NZ_QZCG01000009.1"/>
</dbReference>
<evidence type="ECO:0000313" key="3">
    <source>
        <dbReference type="Proteomes" id="UP000284202"/>
    </source>
</evidence>
<evidence type="ECO:0000259" key="1">
    <source>
        <dbReference type="Pfam" id="PF02492"/>
    </source>
</evidence>
<accession>A0A418ST33</accession>
<reference evidence="3" key="1">
    <citation type="submission" date="2018-09" db="EMBL/GenBank/DDBJ databases">
        <title>Acidovorax cavernicola nov. sp. isolated from Gruta de las Maravillas (Aracena, Spain).</title>
        <authorList>
            <person name="Jurado V."/>
            <person name="Gutierrez-Patricio S."/>
            <person name="Gonzalez-Pimentel J.L."/>
            <person name="Miller A.Z."/>
            <person name="Laiz L."/>
            <person name="Saiz-Jimenez C."/>
        </authorList>
    </citation>
    <scope>NUCLEOTIDE SEQUENCE [LARGE SCALE GENOMIC DNA]</scope>
    <source>
        <strain evidence="3">1011MAR3C25</strain>
    </source>
</reference>
<dbReference type="SUPFAM" id="SSF52540">
    <property type="entry name" value="P-loop containing nucleoside triphosphate hydrolases"/>
    <property type="match status" value="1"/>
</dbReference>
<dbReference type="Gene3D" id="3.40.50.300">
    <property type="entry name" value="P-loop containing nucleotide triphosphate hydrolases"/>
    <property type="match status" value="1"/>
</dbReference>
<dbReference type="GO" id="GO:0005737">
    <property type="term" value="C:cytoplasm"/>
    <property type="evidence" value="ECO:0007669"/>
    <property type="project" value="TreeGrafter"/>
</dbReference>
<name>A0A418ST33_9RHOB</name>
<proteinExistence type="predicted"/>
<dbReference type="EMBL" id="QZCG01000009">
    <property type="protein sequence ID" value="RJE84082.1"/>
    <property type="molecule type" value="Genomic_DNA"/>
</dbReference>
<dbReference type="OrthoDB" id="9808822at2"/>
<comment type="caution">
    <text evidence="2">The sequence shown here is derived from an EMBL/GenBank/DDBJ whole genome shotgun (WGS) entry which is preliminary data.</text>
</comment>
<keyword evidence="3" id="KW-1185">Reference proteome</keyword>
<dbReference type="PANTHER" id="PTHR13748">
    <property type="entry name" value="COBW-RELATED"/>
    <property type="match status" value="1"/>
</dbReference>
<gene>
    <name evidence="2" type="ORF">D3P04_13810</name>
</gene>
<dbReference type="Pfam" id="PF02492">
    <property type="entry name" value="cobW"/>
    <property type="match status" value="1"/>
</dbReference>
<dbReference type="PANTHER" id="PTHR13748:SF62">
    <property type="entry name" value="COBW DOMAIN-CONTAINING PROTEIN"/>
    <property type="match status" value="1"/>
</dbReference>
<dbReference type="InterPro" id="IPR027417">
    <property type="entry name" value="P-loop_NTPase"/>
</dbReference>
<evidence type="ECO:0000313" key="2">
    <source>
        <dbReference type="EMBL" id="RJE84082.1"/>
    </source>
</evidence>
<dbReference type="InterPro" id="IPR051316">
    <property type="entry name" value="Zinc-reg_GTPase_activator"/>
</dbReference>
<dbReference type="InterPro" id="IPR003495">
    <property type="entry name" value="CobW/HypB/UreG_nucleotide-bd"/>
</dbReference>
<feature type="domain" description="CobW/HypB/UreG nucleotide-binding" evidence="1">
    <location>
        <begin position="5"/>
        <end position="167"/>
    </location>
</feature>
<sequence>MIPRPVTILTGFRGAGKSTLLKSWIADESFGDTAVIVNKVDTVGFDGQQLHRCNERPMNSATSSLCCSIPGDIRKGLLALAQAADRGEGPSFSRVVIETPGIADPAPFLLAFMADAELRRLFSLNGVVTCVDSVNAEATLAQFEAARRQLAVADLIVLTKLDIAITGDHVTLGAWLRHWAPNALLLRGEDTNPADIFSIAAFDPAGKPPDTAYWTAHHANRIG</sequence>
<dbReference type="Proteomes" id="UP000284202">
    <property type="component" value="Unassembled WGS sequence"/>
</dbReference>